<protein>
    <submittedName>
        <fullName evidence="1">Uncharacterized protein</fullName>
    </submittedName>
</protein>
<dbReference type="AlphaFoldDB" id="A0A392N9P9"/>
<keyword evidence="2" id="KW-1185">Reference proteome</keyword>
<accession>A0A392N9P9</accession>
<evidence type="ECO:0000313" key="2">
    <source>
        <dbReference type="Proteomes" id="UP000265520"/>
    </source>
</evidence>
<name>A0A392N9P9_9FABA</name>
<evidence type="ECO:0000313" key="1">
    <source>
        <dbReference type="EMBL" id="MCH95194.1"/>
    </source>
</evidence>
<dbReference type="Proteomes" id="UP000265520">
    <property type="component" value="Unassembled WGS sequence"/>
</dbReference>
<reference evidence="1 2" key="1">
    <citation type="journal article" date="2018" name="Front. Plant Sci.">
        <title>Red Clover (Trifolium pratense) and Zigzag Clover (T. medium) - A Picture of Genomic Similarities and Differences.</title>
        <authorList>
            <person name="Dluhosova J."/>
            <person name="Istvanek J."/>
            <person name="Nedelnik J."/>
            <person name="Repkova J."/>
        </authorList>
    </citation>
    <scope>NUCLEOTIDE SEQUENCE [LARGE SCALE GENOMIC DNA]</scope>
    <source>
        <strain evidence="2">cv. 10/8</strain>
        <tissue evidence="1">Leaf</tissue>
    </source>
</reference>
<dbReference type="EMBL" id="LXQA010029184">
    <property type="protein sequence ID" value="MCH95194.1"/>
    <property type="molecule type" value="Genomic_DNA"/>
</dbReference>
<proteinExistence type="predicted"/>
<organism evidence="1 2">
    <name type="scientific">Trifolium medium</name>
    <dbReference type="NCBI Taxonomy" id="97028"/>
    <lineage>
        <taxon>Eukaryota</taxon>
        <taxon>Viridiplantae</taxon>
        <taxon>Streptophyta</taxon>
        <taxon>Embryophyta</taxon>
        <taxon>Tracheophyta</taxon>
        <taxon>Spermatophyta</taxon>
        <taxon>Magnoliopsida</taxon>
        <taxon>eudicotyledons</taxon>
        <taxon>Gunneridae</taxon>
        <taxon>Pentapetalae</taxon>
        <taxon>rosids</taxon>
        <taxon>fabids</taxon>
        <taxon>Fabales</taxon>
        <taxon>Fabaceae</taxon>
        <taxon>Papilionoideae</taxon>
        <taxon>50 kb inversion clade</taxon>
        <taxon>NPAAA clade</taxon>
        <taxon>Hologalegina</taxon>
        <taxon>IRL clade</taxon>
        <taxon>Trifolieae</taxon>
        <taxon>Trifolium</taxon>
    </lineage>
</organism>
<feature type="non-terminal residue" evidence="1">
    <location>
        <position position="1"/>
    </location>
</feature>
<comment type="caution">
    <text evidence="1">The sequence shown here is derived from an EMBL/GenBank/DDBJ whole genome shotgun (WGS) entry which is preliminary data.</text>
</comment>
<sequence>GYPGADTSTTLTTTQGYRSYNFRVWTEEMQMKAMIPLSLSWLKYRLGPCGG</sequence>